<keyword evidence="3" id="KW-1185">Reference proteome</keyword>
<sequence length="267" mass="29409">MPCRVEFDGHNHWWFCCNCKDGPMNIFVTPSCTSCNDHCRCESGTFTVTPPKTPPHTDHAYHHPSNKGITSLDASKFQPADEPSPVSLVPDQGPDGHDQPSGATDGCISESVLDTQPDVQWNSLHEAIEQHTKTVVSLQSTLQQQLNLPAAPAIRSRPSGAQSKPRVQQGSSRRTSQNPSSRKQNQTNVRKVSKSWPGDQESDDDIHIQQPAAEDLPGPDPSLALQFACHFCKFDPHRHRNVKSCSRGYATASDLRQALTMMPIKLS</sequence>
<proteinExistence type="predicted"/>
<accession>A0A6G1JDA0</accession>
<dbReference type="Proteomes" id="UP000799291">
    <property type="component" value="Unassembled WGS sequence"/>
</dbReference>
<feature type="region of interest" description="Disordered" evidence="1">
    <location>
        <begin position="152"/>
        <end position="204"/>
    </location>
</feature>
<evidence type="ECO:0000313" key="2">
    <source>
        <dbReference type="EMBL" id="KAF2688418.1"/>
    </source>
</evidence>
<feature type="region of interest" description="Disordered" evidence="1">
    <location>
        <begin position="52"/>
        <end position="109"/>
    </location>
</feature>
<protein>
    <submittedName>
        <fullName evidence="2">Uncharacterized protein</fullName>
    </submittedName>
</protein>
<evidence type="ECO:0000256" key="1">
    <source>
        <dbReference type="SAM" id="MobiDB-lite"/>
    </source>
</evidence>
<feature type="compositionally biased region" description="Polar residues" evidence="1">
    <location>
        <begin position="159"/>
        <end position="190"/>
    </location>
</feature>
<reference evidence="2" key="1">
    <citation type="journal article" date="2020" name="Stud. Mycol.">
        <title>101 Dothideomycetes genomes: a test case for predicting lifestyles and emergence of pathogens.</title>
        <authorList>
            <person name="Haridas S."/>
            <person name="Albert R."/>
            <person name="Binder M."/>
            <person name="Bloem J."/>
            <person name="Labutti K."/>
            <person name="Salamov A."/>
            <person name="Andreopoulos B."/>
            <person name="Baker S."/>
            <person name="Barry K."/>
            <person name="Bills G."/>
            <person name="Bluhm B."/>
            <person name="Cannon C."/>
            <person name="Castanera R."/>
            <person name="Culley D."/>
            <person name="Daum C."/>
            <person name="Ezra D."/>
            <person name="Gonzalez J."/>
            <person name="Henrissat B."/>
            <person name="Kuo A."/>
            <person name="Liang C."/>
            <person name="Lipzen A."/>
            <person name="Lutzoni F."/>
            <person name="Magnuson J."/>
            <person name="Mondo S."/>
            <person name="Nolan M."/>
            <person name="Ohm R."/>
            <person name="Pangilinan J."/>
            <person name="Park H.-J."/>
            <person name="Ramirez L."/>
            <person name="Alfaro M."/>
            <person name="Sun H."/>
            <person name="Tritt A."/>
            <person name="Yoshinaga Y."/>
            <person name="Zwiers L.-H."/>
            <person name="Turgeon B."/>
            <person name="Goodwin S."/>
            <person name="Spatafora J."/>
            <person name="Crous P."/>
            <person name="Grigoriev I."/>
        </authorList>
    </citation>
    <scope>NUCLEOTIDE SEQUENCE</scope>
    <source>
        <strain evidence="2">CBS 122367</strain>
    </source>
</reference>
<name>A0A6G1JDA0_9PLEO</name>
<dbReference type="AlphaFoldDB" id="A0A6G1JDA0"/>
<gene>
    <name evidence="2" type="ORF">K458DRAFT_147782</name>
</gene>
<organism evidence="2 3">
    <name type="scientific">Lentithecium fluviatile CBS 122367</name>
    <dbReference type="NCBI Taxonomy" id="1168545"/>
    <lineage>
        <taxon>Eukaryota</taxon>
        <taxon>Fungi</taxon>
        <taxon>Dikarya</taxon>
        <taxon>Ascomycota</taxon>
        <taxon>Pezizomycotina</taxon>
        <taxon>Dothideomycetes</taxon>
        <taxon>Pleosporomycetidae</taxon>
        <taxon>Pleosporales</taxon>
        <taxon>Massarineae</taxon>
        <taxon>Lentitheciaceae</taxon>
        <taxon>Lentithecium</taxon>
    </lineage>
</organism>
<dbReference type="EMBL" id="MU005573">
    <property type="protein sequence ID" value="KAF2688418.1"/>
    <property type="molecule type" value="Genomic_DNA"/>
</dbReference>
<evidence type="ECO:0000313" key="3">
    <source>
        <dbReference type="Proteomes" id="UP000799291"/>
    </source>
</evidence>